<dbReference type="InterPro" id="IPR011547">
    <property type="entry name" value="SLC26A/SulP_dom"/>
</dbReference>
<keyword evidence="4" id="KW-0472">Membrane</keyword>
<dbReference type="GO" id="GO:0016020">
    <property type="term" value="C:membrane"/>
    <property type="evidence" value="ECO:0007669"/>
    <property type="project" value="UniProtKB-SubCell"/>
</dbReference>
<dbReference type="InterPro" id="IPR001902">
    <property type="entry name" value="SLC26A/SulP_fam"/>
</dbReference>
<evidence type="ECO:0000256" key="1">
    <source>
        <dbReference type="ARBA" id="ARBA00004141"/>
    </source>
</evidence>
<keyword evidence="3" id="KW-1133">Transmembrane helix</keyword>
<evidence type="ECO:0000313" key="7">
    <source>
        <dbReference type="Proteomes" id="UP001162156"/>
    </source>
</evidence>
<organism evidence="6 7">
    <name type="scientific">Rhamnusium bicolor</name>
    <dbReference type="NCBI Taxonomy" id="1586634"/>
    <lineage>
        <taxon>Eukaryota</taxon>
        <taxon>Metazoa</taxon>
        <taxon>Ecdysozoa</taxon>
        <taxon>Arthropoda</taxon>
        <taxon>Hexapoda</taxon>
        <taxon>Insecta</taxon>
        <taxon>Pterygota</taxon>
        <taxon>Neoptera</taxon>
        <taxon>Endopterygota</taxon>
        <taxon>Coleoptera</taxon>
        <taxon>Polyphaga</taxon>
        <taxon>Cucujiformia</taxon>
        <taxon>Chrysomeloidea</taxon>
        <taxon>Cerambycidae</taxon>
        <taxon>Lepturinae</taxon>
        <taxon>Rhagiini</taxon>
        <taxon>Rhamnusium</taxon>
    </lineage>
</organism>
<keyword evidence="7" id="KW-1185">Reference proteome</keyword>
<evidence type="ECO:0000256" key="3">
    <source>
        <dbReference type="ARBA" id="ARBA00022989"/>
    </source>
</evidence>
<name>A0AAV8WRJ5_9CUCU</name>
<accession>A0AAV8WRJ5</accession>
<keyword evidence="2" id="KW-0812">Transmembrane</keyword>
<evidence type="ECO:0000256" key="4">
    <source>
        <dbReference type="ARBA" id="ARBA00023136"/>
    </source>
</evidence>
<dbReference type="GO" id="GO:0055085">
    <property type="term" value="P:transmembrane transport"/>
    <property type="evidence" value="ECO:0007669"/>
    <property type="project" value="InterPro"/>
</dbReference>
<protein>
    <recommendedName>
        <fullName evidence="5">SLC26A/SulP transporter domain-containing protein</fullName>
    </recommendedName>
</protein>
<dbReference type="AlphaFoldDB" id="A0AAV8WRJ5"/>
<proteinExistence type="predicted"/>
<reference evidence="6" key="1">
    <citation type="journal article" date="2023" name="Insect Mol. Biol.">
        <title>Genome sequencing provides insights into the evolution of gene families encoding plant cell wall-degrading enzymes in longhorned beetles.</title>
        <authorList>
            <person name="Shin N.R."/>
            <person name="Okamura Y."/>
            <person name="Kirsch R."/>
            <person name="Pauchet Y."/>
        </authorList>
    </citation>
    <scope>NUCLEOTIDE SEQUENCE</scope>
    <source>
        <strain evidence="6">RBIC_L_NR</strain>
    </source>
</reference>
<dbReference type="Proteomes" id="UP001162156">
    <property type="component" value="Unassembled WGS sequence"/>
</dbReference>
<sequence length="211" mass="22958">MELFLFRSAHQETERDLQGEGGGGSCLTYDNPTLNVSATSINFRHRNDSSFMGSNDFIVIDNTKKRSTAVEAIKSVLPWLKRKAQSACTKKMLYRRLPILNWLPSYNSTCAVGDLVAGITVGLTVIPQALAYANIAGLPAEYGLYSSFLGCFVYIFLGSCKDVPMGPSAISALLTFQVVNGHGPEHAILLSFLSGLIQILMGFFGLGKQEH</sequence>
<dbReference type="PANTHER" id="PTHR11814">
    <property type="entry name" value="SULFATE TRANSPORTER"/>
    <property type="match status" value="1"/>
</dbReference>
<dbReference type="EMBL" id="JANEYF010005386">
    <property type="protein sequence ID" value="KAJ8928376.1"/>
    <property type="molecule type" value="Genomic_DNA"/>
</dbReference>
<evidence type="ECO:0000256" key="2">
    <source>
        <dbReference type="ARBA" id="ARBA00022692"/>
    </source>
</evidence>
<dbReference type="Pfam" id="PF00916">
    <property type="entry name" value="Sulfate_transp"/>
    <property type="match status" value="1"/>
</dbReference>
<evidence type="ECO:0000259" key="5">
    <source>
        <dbReference type="Pfam" id="PF00916"/>
    </source>
</evidence>
<gene>
    <name evidence="6" type="ORF">NQ314_019107</name>
</gene>
<feature type="domain" description="SLC26A/SulP transporter" evidence="5">
    <location>
        <begin position="113"/>
        <end position="208"/>
    </location>
</feature>
<evidence type="ECO:0000313" key="6">
    <source>
        <dbReference type="EMBL" id="KAJ8928376.1"/>
    </source>
</evidence>
<comment type="subcellular location">
    <subcellularLocation>
        <location evidence="1">Membrane</location>
        <topology evidence="1">Multi-pass membrane protein</topology>
    </subcellularLocation>
</comment>
<comment type="caution">
    <text evidence="6">The sequence shown here is derived from an EMBL/GenBank/DDBJ whole genome shotgun (WGS) entry which is preliminary data.</text>
</comment>